<dbReference type="PANTHER" id="PTHR43316">
    <property type="entry name" value="HYDROLASE, HALOACID DELAHOGENASE-RELATED"/>
    <property type="match status" value="1"/>
</dbReference>
<dbReference type="EMBL" id="LAZR01058436">
    <property type="protein sequence ID" value="KKK69895.1"/>
    <property type="molecule type" value="Genomic_DNA"/>
</dbReference>
<reference evidence="2" key="1">
    <citation type="journal article" date="2015" name="Nature">
        <title>Complex archaea that bridge the gap between prokaryotes and eukaryotes.</title>
        <authorList>
            <person name="Spang A."/>
            <person name="Saw J.H."/>
            <person name="Jorgensen S.L."/>
            <person name="Zaremba-Niedzwiedzka K."/>
            <person name="Martijn J."/>
            <person name="Lind A.E."/>
            <person name="van Eijk R."/>
            <person name="Schleper C."/>
            <person name="Guy L."/>
            <person name="Ettema T.J."/>
        </authorList>
    </citation>
    <scope>NUCLEOTIDE SEQUENCE</scope>
</reference>
<name>A0A0F8Y888_9ZZZZ</name>
<feature type="non-terminal residue" evidence="2">
    <location>
        <position position="1"/>
    </location>
</feature>
<dbReference type="GO" id="GO:0016787">
    <property type="term" value="F:hydrolase activity"/>
    <property type="evidence" value="ECO:0007669"/>
    <property type="project" value="UniProtKB-KW"/>
</dbReference>
<evidence type="ECO:0000256" key="1">
    <source>
        <dbReference type="ARBA" id="ARBA00022801"/>
    </source>
</evidence>
<gene>
    <name evidence="2" type="ORF">LCGC14_2929470</name>
</gene>
<proteinExistence type="predicted"/>
<dbReference type="AlphaFoldDB" id="A0A0F8Y888"/>
<evidence type="ECO:0000313" key="2">
    <source>
        <dbReference type="EMBL" id="KKK69895.1"/>
    </source>
</evidence>
<dbReference type="Gene3D" id="3.40.50.1000">
    <property type="entry name" value="HAD superfamily/HAD-like"/>
    <property type="match status" value="1"/>
</dbReference>
<organism evidence="2">
    <name type="scientific">marine sediment metagenome</name>
    <dbReference type="NCBI Taxonomy" id="412755"/>
    <lineage>
        <taxon>unclassified sequences</taxon>
        <taxon>metagenomes</taxon>
        <taxon>ecological metagenomes</taxon>
    </lineage>
</organism>
<sequence length="86" mass="10113">QLESYKPDWNNFVKAGERFRLEPAERLHVAQSIYHDIVPANKLDWNTAWVNRYNESERTDPREFPDLEVPDLASLVKILRMESGLS</sequence>
<dbReference type="SUPFAM" id="SSF56784">
    <property type="entry name" value="HAD-like"/>
    <property type="match status" value="1"/>
</dbReference>
<accession>A0A0F8Y888</accession>
<dbReference type="InterPro" id="IPR023214">
    <property type="entry name" value="HAD_sf"/>
</dbReference>
<dbReference type="InterPro" id="IPR051540">
    <property type="entry name" value="S-2-haloacid_dehalogenase"/>
</dbReference>
<protein>
    <submittedName>
        <fullName evidence="2">Uncharacterized protein</fullName>
    </submittedName>
</protein>
<comment type="caution">
    <text evidence="2">The sequence shown here is derived from an EMBL/GenBank/DDBJ whole genome shotgun (WGS) entry which is preliminary data.</text>
</comment>
<dbReference type="InterPro" id="IPR036412">
    <property type="entry name" value="HAD-like_sf"/>
</dbReference>
<keyword evidence="1" id="KW-0378">Hydrolase</keyword>
<dbReference type="PANTHER" id="PTHR43316:SF3">
    <property type="entry name" value="HALOACID DEHALOGENASE, TYPE II (AFU_ORTHOLOGUE AFUA_2G07750)-RELATED"/>
    <property type="match status" value="1"/>
</dbReference>